<organism evidence="1 2">
    <name type="scientific">Oopsacas minuta</name>
    <dbReference type="NCBI Taxonomy" id="111878"/>
    <lineage>
        <taxon>Eukaryota</taxon>
        <taxon>Metazoa</taxon>
        <taxon>Porifera</taxon>
        <taxon>Hexactinellida</taxon>
        <taxon>Hexasterophora</taxon>
        <taxon>Lyssacinosida</taxon>
        <taxon>Leucopsacidae</taxon>
        <taxon>Oopsacas</taxon>
    </lineage>
</organism>
<dbReference type="Proteomes" id="UP001165289">
    <property type="component" value="Unassembled WGS sequence"/>
</dbReference>
<accession>A0AAV7KBG9</accession>
<comment type="caution">
    <text evidence="1">The sequence shown here is derived from an EMBL/GenBank/DDBJ whole genome shotgun (WGS) entry which is preliminary data.</text>
</comment>
<evidence type="ECO:0000313" key="1">
    <source>
        <dbReference type="EMBL" id="KAI6658411.1"/>
    </source>
</evidence>
<proteinExistence type="predicted"/>
<evidence type="ECO:0000313" key="2">
    <source>
        <dbReference type="Proteomes" id="UP001165289"/>
    </source>
</evidence>
<dbReference type="PANTHER" id="PTHR45913:SF5">
    <property type="entry name" value="GENERAL TRANSCRIPTION FACTOR II-I REPEAT DOMAIN-CONTAINING PROTEIN 2A-LIKE PROTEIN"/>
    <property type="match status" value="1"/>
</dbReference>
<dbReference type="AlphaFoldDB" id="A0AAV7KBG9"/>
<protein>
    <submittedName>
        <fullName evidence="1">General transcription factor II-I repeat domain-containing protein 2-like</fullName>
    </submittedName>
</protein>
<gene>
    <name evidence="1" type="ORF">LOD99_15213</name>
</gene>
<keyword evidence="2" id="KW-1185">Reference proteome</keyword>
<reference evidence="1 2" key="1">
    <citation type="journal article" date="2023" name="BMC Biol.">
        <title>The compact genome of the sponge Oopsacas minuta (Hexactinellida) is lacking key metazoan core genes.</title>
        <authorList>
            <person name="Santini S."/>
            <person name="Schenkelaars Q."/>
            <person name="Jourda C."/>
            <person name="Duchesne M."/>
            <person name="Belahbib H."/>
            <person name="Rocher C."/>
            <person name="Selva M."/>
            <person name="Riesgo A."/>
            <person name="Vervoort M."/>
            <person name="Leys S.P."/>
            <person name="Kodjabachian L."/>
            <person name="Le Bivic A."/>
            <person name="Borchiellini C."/>
            <person name="Claverie J.M."/>
            <person name="Renard E."/>
        </authorList>
    </citation>
    <scope>NUCLEOTIDE SEQUENCE [LARGE SCALE GENOMIC DNA]</scope>
    <source>
        <strain evidence="1">SPO-2</strain>
    </source>
</reference>
<dbReference type="EMBL" id="JAKMXF010000088">
    <property type="protein sequence ID" value="KAI6658411.1"/>
    <property type="molecule type" value="Genomic_DNA"/>
</dbReference>
<sequence>MKPFTDGEFIKECLNEFADQCCPDKKQLIQQVSLSAMTVMRRVESISKNIHTQLLENTSCFSFCSLALDGSKDICDVEQLAIWIRGVDENFNITEELLSLRSMHGRTRGIDIFEEFLKIVSENTIPALKLSGISTDGAPSMLGTGTGFKGQVLRWLTENNVTEISWCHCIIHQEVLCAKTLGLENVMKLIVDVVNFIRSKGVNHREFKEFLKDLDSDYRDVLYFTSVRWLSRGVVLKRVWE</sequence>
<dbReference type="PANTHER" id="PTHR45913">
    <property type="entry name" value="EPM2A-INTERACTING PROTEIN 1"/>
    <property type="match status" value="1"/>
</dbReference>
<name>A0AAV7KBG9_9METZ</name>